<feature type="transmembrane region" description="Helical" evidence="2">
    <location>
        <begin position="313"/>
        <end position="334"/>
    </location>
</feature>
<evidence type="ECO:0000256" key="2">
    <source>
        <dbReference type="SAM" id="Phobius"/>
    </source>
</evidence>
<keyword evidence="2" id="KW-1133">Transmembrane helix</keyword>
<feature type="region of interest" description="Disordered" evidence="1">
    <location>
        <begin position="110"/>
        <end position="162"/>
    </location>
</feature>
<feature type="transmembrane region" description="Helical" evidence="2">
    <location>
        <begin position="346"/>
        <end position="369"/>
    </location>
</feature>
<dbReference type="AlphaFoldDB" id="A0A2J6PPS6"/>
<feature type="transmembrane region" description="Helical" evidence="2">
    <location>
        <begin position="12"/>
        <end position="31"/>
    </location>
</feature>
<dbReference type="EMBL" id="KZ613509">
    <property type="protein sequence ID" value="PMD15999.1"/>
    <property type="molecule type" value="Genomic_DNA"/>
</dbReference>
<feature type="transmembrane region" description="Helical" evidence="2">
    <location>
        <begin position="43"/>
        <end position="66"/>
    </location>
</feature>
<feature type="transmembrane region" description="Helical" evidence="2">
    <location>
        <begin position="233"/>
        <end position="254"/>
    </location>
</feature>
<name>A0A2J6PPS6_9HELO</name>
<feature type="transmembrane region" description="Helical" evidence="2">
    <location>
        <begin position="274"/>
        <end position="293"/>
    </location>
</feature>
<feature type="compositionally biased region" description="Basic and acidic residues" evidence="1">
    <location>
        <begin position="110"/>
        <end position="147"/>
    </location>
</feature>
<organism evidence="4 5">
    <name type="scientific">Hyaloscypha hepaticicola</name>
    <dbReference type="NCBI Taxonomy" id="2082293"/>
    <lineage>
        <taxon>Eukaryota</taxon>
        <taxon>Fungi</taxon>
        <taxon>Dikarya</taxon>
        <taxon>Ascomycota</taxon>
        <taxon>Pezizomycotina</taxon>
        <taxon>Leotiomycetes</taxon>
        <taxon>Helotiales</taxon>
        <taxon>Hyaloscyphaceae</taxon>
        <taxon>Hyaloscypha</taxon>
    </lineage>
</organism>
<reference evidence="4 5" key="1">
    <citation type="submission" date="2016-05" db="EMBL/GenBank/DDBJ databases">
        <title>A degradative enzymes factory behind the ericoid mycorrhizal symbiosis.</title>
        <authorList>
            <consortium name="DOE Joint Genome Institute"/>
            <person name="Martino E."/>
            <person name="Morin E."/>
            <person name="Grelet G."/>
            <person name="Kuo A."/>
            <person name="Kohler A."/>
            <person name="Daghino S."/>
            <person name="Barry K."/>
            <person name="Choi C."/>
            <person name="Cichocki N."/>
            <person name="Clum A."/>
            <person name="Copeland A."/>
            <person name="Hainaut M."/>
            <person name="Haridas S."/>
            <person name="Labutti K."/>
            <person name="Lindquist E."/>
            <person name="Lipzen A."/>
            <person name="Khouja H.-R."/>
            <person name="Murat C."/>
            <person name="Ohm R."/>
            <person name="Olson A."/>
            <person name="Spatafora J."/>
            <person name="Veneault-Fourrey C."/>
            <person name="Henrissat B."/>
            <person name="Grigoriev I."/>
            <person name="Martin F."/>
            <person name="Perotto S."/>
        </authorList>
    </citation>
    <scope>NUCLEOTIDE SEQUENCE [LARGE SCALE GENOMIC DNA]</scope>
    <source>
        <strain evidence="4 5">UAMH 7357</strain>
    </source>
</reference>
<keyword evidence="2" id="KW-0812">Transmembrane</keyword>
<dbReference type="InterPro" id="IPR025509">
    <property type="entry name" value="DUF4396"/>
</dbReference>
<dbReference type="OrthoDB" id="5398702at2759"/>
<evidence type="ECO:0000313" key="4">
    <source>
        <dbReference type="EMBL" id="PMD15999.1"/>
    </source>
</evidence>
<dbReference type="Proteomes" id="UP000235672">
    <property type="component" value="Unassembled WGS sequence"/>
</dbReference>
<proteinExistence type="predicted"/>
<evidence type="ECO:0000313" key="5">
    <source>
        <dbReference type="Proteomes" id="UP000235672"/>
    </source>
</evidence>
<keyword evidence="2" id="KW-0472">Membrane</keyword>
<evidence type="ECO:0000259" key="3">
    <source>
        <dbReference type="Pfam" id="PF14342"/>
    </source>
</evidence>
<gene>
    <name evidence="4" type="ORF">NA56DRAFT_753595</name>
</gene>
<feature type="domain" description="DUF4396" evidence="3">
    <location>
        <begin position="234"/>
        <end position="374"/>
    </location>
</feature>
<protein>
    <recommendedName>
        <fullName evidence="3">DUF4396 domain-containing protein</fullName>
    </recommendedName>
</protein>
<dbReference type="STRING" id="1745343.A0A2J6PPS6"/>
<dbReference type="Pfam" id="PF14342">
    <property type="entry name" value="DUF4396"/>
    <property type="match status" value="1"/>
</dbReference>
<keyword evidence="5" id="KW-1185">Reference proteome</keyword>
<sequence length="378" mass="42640">MDSSYNPPLSLIIIGTIFIGLTTLVAAWIAFDIIVRRGWETMMAVMIPVYILNALYLAPITLWTYLKYGRPEKPGQNMKAMEMGSEEKPEVPSVPHENHTISGHEHMQMKMEEESHDANEHNHAQMKTDGESHEGNDQMGNHGDHHHMNQGAGEAHMDHSQHAGHTMSEMNHMHHDMEAANRPGETHMGIHEDQKTEESHEMSHTNHATMNHGGMKHGAMHDMHMPSADQPMFATVTIAVCHCGAGCLLGDIVGEWLVFGTNATLGSLSIGPEFLIDYAFALTFGIVFQYFSIAPMSGDYGPHTLWRAAKADFLSLTFFEIGLFGWMAIFQFAIFGQRLGMDNVVYWWMMQIGMFFGHWTAFPINWWLITTKVKERMA</sequence>
<evidence type="ECO:0000256" key="1">
    <source>
        <dbReference type="SAM" id="MobiDB-lite"/>
    </source>
</evidence>
<accession>A0A2J6PPS6</accession>